<dbReference type="Proteomes" id="UP000231259">
    <property type="component" value="Unassembled WGS sequence"/>
</dbReference>
<evidence type="ECO:0008006" key="5">
    <source>
        <dbReference type="Google" id="ProtNLM"/>
    </source>
</evidence>
<name>A0A2G8RL16_9RHOB</name>
<keyword evidence="1" id="KW-1133">Transmembrane helix</keyword>
<keyword evidence="1" id="KW-0812">Transmembrane</keyword>
<comment type="caution">
    <text evidence="3">The sequence shown here is derived from an EMBL/GenBank/DDBJ whole genome shotgun (WGS) entry which is preliminary data.</text>
</comment>
<feature type="chain" id="PRO_5013883340" description="Peptidase M23" evidence="2">
    <location>
        <begin position="21"/>
        <end position="61"/>
    </location>
</feature>
<gene>
    <name evidence="3" type="ORF">P775_00235</name>
</gene>
<dbReference type="EMBL" id="AWWI01000006">
    <property type="protein sequence ID" value="PIL22257.1"/>
    <property type="molecule type" value="Genomic_DNA"/>
</dbReference>
<evidence type="ECO:0000313" key="4">
    <source>
        <dbReference type="Proteomes" id="UP000231259"/>
    </source>
</evidence>
<keyword evidence="1" id="KW-0472">Membrane</keyword>
<dbReference type="RefSeq" id="WP_099909083.1">
    <property type="nucleotide sequence ID" value="NZ_AWWI01000006.1"/>
</dbReference>
<organism evidence="3 4">
    <name type="scientific">Puniceibacterium antarcticum</name>
    <dbReference type="NCBI Taxonomy" id="1206336"/>
    <lineage>
        <taxon>Bacteria</taxon>
        <taxon>Pseudomonadati</taxon>
        <taxon>Pseudomonadota</taxon>
        <taxon>Alphaproteobacteria</taxon>
        <taxon>Rhodobacterales</taxon>
        <taxon>Paracoccaceae</taxon>
        <taxon>Puniceibacterium</taxon>
    </lineage>
</organism>
<accession>A0A2G8RL16</accession>
<evidence type="ECO:0000256" key="1">
    <source>
        <dbReference type="SAM" id="Phobius"/>
    </source>
</evidence>
<protein>
    <recommendedName>
        <fullName evidence="5">Peptidase M23</fullName>
    </recommendedName>
</protein>
<reference evidence="3 4" key="1">
    <citation type="submission" date="2013-09" db="EMBL/GenBank/DDBJ databases">
        <title>Genome sequencing of Phaeobacter antarcticus sp. nov. SM1211.</title>
        <authorList>
            <person name="Zhang X.-Y."/>
            <person name="Liu C."/>
            <person name="Chen X.-L."/>
            <person name="Xie B.-B."/>
            <person name="Qin Q.-L."/>
            <person name="Rong J.-C."/>
            <person name="Zhang Y.-Z."/>
        </authorList>
    </citation>
    <scope>NUCLEOTIDE SEQUENCE [LARGE SCALE GENOMIC DNA]</scope>
    <source>
        <strain evidence="3 4">SM1211</strain>
    </source>
</reference>
<keyword evidence="4" id="KW-1185">Reference proteome</keyword>
<evidence type="ECO:0000256" key="2">
    <source>
        <dbReference type="SAM" id="SignalP"/>
    </source>
</evidence>
<feature type="signal peptide" evidence="2">
    <location>
        <begin position="1"/>
        <end position="20"/>
    </location>
</feature>
<evidence type="ECO:0000313" key="3">
    <source>
        <dbReference type="EMBL" id="PIL22257.1"/>
    </source>
</evidence>
<sequence length="61" mass="6406">MTRIATPALVFTAFASPALAHTGDHLHMHPHDGAGWLTIVAALGVIALAGRLVLARVRGRK</sequence>
<dbReference type="OrthoDB" id="7877374at2"/>
<keyword evidence="2" id="KW-0732">Signal</keyword>
<proteinExistence type="predicted"/>
<dbReference type="AlphaFoldDB" id="A0A2G8RL16"/>
<feature type="transmembrane region" description="Helical" evidence="1">
    <location>
        <begin position="36"/>
        <end position="54"/>
    </location>
</feature>